<reference evidence="2 3" key="1">
    <citation type="journal article" date="2012" name="Nat. Biotechnol.">
        <title>Draft genome sequence of pigeonpea (Cajanus cajan), an orphan legume crop of resource-poor farmers.</title>
        <authorList>
            <person name="Varshney R.K."/>
            <person name="Chen W."/>
            <person name="Li Y."/>
            <person name="Bharti A.K."/>
            <person name="Saxena R.K."/>
            <person name="Schlueter J.A."/>
            <person name="Donoghue M.T."/>
            <person name="Azam S."/>
            <person name="Fan G."/>
            <person name="Whaley A.M."/>
            <person name="Farmer A.D."/>
            <person name="Sheridan J."/>
            <person name="Iwata A."/>
            <person name="Tuteja R."/>
            <person name="Penmetsa R.V."/>
            <person name="Wu W."/>
            <person name="Upadhyaya H.D."/>
            <person name="Yang S.P."/>
            <person name="Shah T."/>
            <person name="Saxena K.B."/>
            <person name="Michael T."/>
            <person name="McCombie W.R."/>
            <person name="Yang B."/>
            <person name="Zhang G."/>
            <person name="Yang H."/>
            <person name="Wang J."/>
            <person name="Spillane C."/>
            <person name="Cook D.R."/>
            <person name="May G.D."/>
            <person name="Xu X."/>
            <person name="Jackson S.A."/>
        </authorList>
    </citation>
    <scope>NUCLEOTIDE SEQUENCE [LARGE SCALE GENOMIC DNA]</scope>
    <source>
        <strain evidence="3">cv. Asha</strain>
    </source>
</reference>
<dbReference type="STRING" id="3821.A0A151TX98"/>
<name>A0A151TX98_CAJCA</name>
<dbReference type="Pfam" id="PF00078">
    <property type="entry name" value="RVT_1"/>
    <property type="match status" value="1"/>
</dbReference>
<organism evidence="2 3">
    <name type="scientific">Cajanus cajan</name>
    <name type="common">Pigeon pea</name>
    <name type="synonym">Cajanus indicus</name>
    <dbReference type="NCBI Taxonomy" id="3821"/>
    <lineage>
        <taxon>Eukaryota</taxon>
        <taxon>Viridiplantae</taxon>
        <taxon>Streptophyta</taxon>
        <taxon>Embryophyta</taxon>
        <taxon>Tracheophyta</taxon>
        <taxon>Spermatophyta</taxon>
        <taxon>Magnoliopsida</taxon>
        <taxon>eudicotyledons</taxon>
        <taxon>Gunneridae</taxon>
        <taxon>Pentapetalae</taxon>
        <taxon>rosids</taxon>
        <taxon>fabids</taxon>
        <taxon>Fabales</taxon>
        <taxon>Fabaceae</taxon>
        <taxon>Papilionoideae</taxon>
        <taxon>50 kb inversion clade</taxon>
        <taxon>NPAAA clade</taxon>
        <taxon>indigoferoid/millettioid clade</taxon>
        <taxon>Phaseoleae</taxon>
        <taxon>Cajanus</taxon>
    </lineage>
</organism>
<evidence type="ECO:0000313" key="2">
    <source>
        <dbReference type="EMBL" id="KYP71697.1"/>
    </source>
</evidence>
<dbReference type="Gramene" id="C.cajan_10657.t">
    <property type="protein sequence ID" value="C.cajan_10657.t"/>
    <property type="gene ID" value="C.cajan_10657"/>
</dbReference>
<dbReference type="PROSITE" id="PS50878">
    <property type="entry name" value="RT_POL"/>
    <property type="match status" value="1"/>
</dbReference>
<dbReference type="Proteomes" id="UP000075243">
    <property type="component" value="Chromosome 3"/>
</dbReference>
<keyword evidence="3" id="KW-1185">Reference proteome</keyword>
<proteinExistence type="predicted"/>
<dbReference type="EMBL" id="CM003605">
    <property type="protein sequence ID" value="KYP71697.1"/>
    <property type="molecule type" value="Genomic_DNA"/>
</dbReference>
<accession>A0A151TX98</accession>
<gene>
    <name evidence="2" type="ORF">KK1_010966</name>
</gene>
<dbReference type="InterPro" id="IPR043502">
    <property type="entry name" value="DNA/RNA_pol_sf"/>
</dbReference>
<dbReference type="AlphaFoldDB" id="A0A151TX98"/>
<dbReference type="SUPFAM" id="SSF56672">
    <property type="entry name" value="DNA/RNA polymerases"/>
    <property type="match status" value="1"/>
</dbReference>
<dbReference type="PANTHER" id="PTHR31635">
    <property type="entry name" value="REVERSE TRANSCRIPTASE DOMAIN-CONTAINING PROTEIN-RELATED"/>
    <property type="match status" value="1"/>
</dbReference>
<protein>
    <submittedName>
        <fullName evidence="2">Retrovirus-related Pol polyprotein LINE-1</fullName>
    </submittedName>
</protein>
<dbReference type="InterPro" id="IPR000477">
    <property type="entry name" value="RT_dom"/>
</dbReference>
<sequence length="285" mass="31869">MVTNFYKNLFSDSGDATPFGISNAFPKLNNDDIALIGAPICDEEVLAAVKRMGNFKAPGPDGLQAIFYKSQWSIVGPAVCQLIHDIEVNPSKVAEVNDTLIVLIPKEETVTRLKQMRPIGLCNVSYKILTKILAHHLTLEEFKPTRGIRQGDPLSPYLFVLCMEQLFHLITAAIETHHWKPVKLSIDGPPLSHLAFVDDLVLFAEASLDQVEIIQSCLNHFSASSGQKVSMEKTIIFFSKNVPHTTREEISYSFGFQRTDNLGRYLGIPAHHARVRRSGYHEVIE</sequence>
<dbReference type="CDD" id="cd01650">
    <property type="entry name" value="RT_nLTR_like"/>
    <property type="match status" value="1"/>
</dbReference>
<evidence type="ECO:0000259" key="1">
    <source>
        <dbReference type="PROSITE" id="PS50878"/>
    </source>
</evidence>
<evidence type="ECO:0000313" key="3">
    <source>
        <dbReference type="Proteomes" id="UP000075243"/>
    </source>
</evidence>
<feature type="domain" description="Reverse transcriptase" evidence="1">
    <location>
        <begin position="1"/>
        <end position="270"/>
    </location>
</feature>
<dbReference type="PANTHER" id="PTHR31635:SF196">
    <property type="entry name" value="REVERSE TRANSCRIPTASE DOMAIN-CONTAINING PROTEIN-RELATED"/>
    <property type="match status" value="1"/>
</dbReference>